<accession>A0A6N0JP87</accession>
<dbReference type="RefSeq" id="WP_174716729.1">
    <property type="nucleotide sequence ID" value="NZ_CP054569.1"/>
</dbReference>
<dbReference type="EMBL" id="CP054569">
    <property type="protein sequence ID" value="QKQ48516.1"/>
    <property type="molecule type" value="Genomic_DNA"/>
</dbReference>
<evidence type="ECO:0000313" key="2">
    <source>
        <dbReference type="Proteomes" id="UP000509782"/>
    </source>
</evidence>
<dbReference type="Proteomes" id="UP000509782">
    <property type="component" value="Chromosome"/>
</dbReference>
<sequence length="114" mass="12167">MSNVTLLPTAAPSPVINRRRGRLPTTVAKLAHARPATVAVALSVEDAYGTYSARREAAIAKVRQSPDAVLLSRLEELQEAVMSLNSQVWKVTSELLYRADPGLEEAGNAKGGQA</sequence>
<evidence type="ECO:0000313" key="1">
    <source>
        <dbReference type="EMBL" id="QKQ48516.1"/>
    </source>
</evidence>
<organism evidence="1 2">
    <name type="scientific">Achromobacter denitrificans</name>
    <name type="common">Alcaligenes denitrificans</name>
    <dbReference type="NCBI Taxonomy" id="32002"/>
    <lineage>
        <taxon>Bacteria</taxon>
        <taxon>Pseudomonadati</taxon>
        <taxon>Pseudomonadota</taxon>
        <taxon>Betaproteobacteria</taxon>
        <taxon>Burkholderiales</taxon>
        <taxon>Alcaligenaceae</taxon>
        <taxon>Achromobacter</taxon>
    </lineage>
</organism>
<reference evidence="1 2" key="1">
    <citation type="submission" date="2020-05" db="EMBL/GenBank/DDBJ databases">
        <title>FDA dAtabase for Regulatory Grade micrObial Sequences (FDA-ARGOS): Supporting development and validation of Infectious Disease Dx tests.</title>
        <authorList>
            <person name="Sproer C."/>
            <person name="Gronow S."/>
            <person name="Severitt S."/>
            <person name="Schroder I."/>
            <person name="Tallon L."/>
            <person name="Sadzewicz L."/>
            <person name="Zhao X."/>
            <person name="Vavikolanu K."/>
            <person name="Mehta A."/>
            <person name="Aluvathingal J."/>
            <person name="Nadendla S."/>
            <person name="Myers T."/>
            <person name="Yan Y."/>
            <person name="Sichtig H."/>
        </authorList>
    </citation>
    <scope>NUCLEOTIDE SEQUENCE [LARGE SCALE GENOMIC DNA]</scope>
    <source>
        <strain evidence="1 2">FDAARGOS_787</strain>
    </source>
</reference>
<gene>
    <name evidence="1" type="ORF">FOC81_18180</name>
</gene>
<name>A0A6N0JP87_ACHDE</name>
<protein>
    <submittedName>
        <fullName evidence="1">Uncharacterized protein</fullName>
    </submittedName>
</protein>
<proteinExistence type="predicted"/>
<dbReference type="AlphaFoldDB" id="A0A6N0JP87"/>